<accession>A0A5Q6PDZ5</accession>
<name>A0A5Q6PDZ5_VIBCL</name>
<reference evidence="1 2" key="1">
    <citation type="submission" date="2019-09" db="EMBL/GenBank/DDBJ databases">
        <authorList>
            <person name="Kritzky A."/>
            <person name="Schelkanova E.Y."/>
            <person name="Alkhova Z.V."/>
            <person name="Smirnova N.I."/>
        </authorList>
    </citation>
    <scope>NUCLEOTIDE SEQUENCE [LARGE SCALE GENOMIC DNA]</scope>
    <source>
        <strain evidence="1 2">M1526</strain>
    </source>
</reference>
<dbReference type="EMBL" id="VUAA01000028">
    <property type="protein sequence ID" value="KAA1253087.1"/>
    <property type="molecule type" value="Genomic_DNA"/>
</dbReference>
<dbReference type="Proteomes" id="UP000323225">
    <property type="component" value="Unassembled WGS sequence"/>
</dbReference>
<gene>
    <name evidence="1" type="ORF">F0M16_19285</name>
</gene>
<organism evidence="1 2">
    <name type="scientific">Vibrio cholerae</name>
    <dbReference type="NCBI Taxonomy" id="666"/>
    <lineage>
        <taxon>Bacteria</taxon>
        <taxon>Pseudomonadati</taxon>
        <taxon>Pseudomonadota</taxon>
        <taxon>Gammaproteobacteria</taxon>
        <taxon>Vibrionales</taxon>
        <taxon>Vibrionaceae</taxon>
        <taxon>Vibrio</taxon>
    </lineage>
</organism>
<sequence length="64" mass="7155">MIGDQSSIDGNSLLTAVWNIQDIAAEIVTKEAEKRNETGHIAHPNDLNNEFLGQLRLIYNHLVI</sequence>
<comment type="caution">
    <text evidence="1">The sequence shown here is derived from an EMBL/GenBank/DDBJ whole genome shotgun (WGS) entry which is preliminary data.</text>
</comment>
<dbReference type="AlphaFoldDB" id="A0A5Q6PDZ5"/>
<proteinExistence type="predicted"/>
<protein>
    <submittedName>
        <fullName evidence="1">Uncharacterized protein</fullName>
    </submittedName>
</protein>
<evidence type="ECO:0000313" key="1">
    <source>
        <dbReference type="EMBL" id="KAA1253087.1"/>
    </source>
</evidence>
<evidence type="ECO:0000313" key="2">
    <source>
        <dbReference type="Proteomes" id="UP000323225"/>
    </source>
</evidence>